<accession>A0A315UU58</accession>
<dbReference type="InterPro" id="IPR050671">
    <property type="entry name" value="CD300_family_receptors"/>
</dbReference>
<feature type="domain" description="Immunoglobulin subtype 2" evidence="7">
    <location>
        <begin position="587"/>
        <end position="669"/>
    </location>
</feature>
<keyword evidence="5" id="KW-1133">Transmembrane helix</keyword>
<comment type="subcellular location">
    <subcellularLocation>
        <location evidence="1">Membrane</location>
    </subcellularLocation>
</comment>
<gene>
    <name evidence="9" type="ORF">CCH79_00014304</name>
</gene>
<feature type="domain" description="Immunoglobulin" evidence="8">
    <location>
        <begin position="1053"/>
        <end position="1149"/>
    </location>
</feature>
<dbReference type="Pfam" id="PF07686">
    <property type="entry name" value="V-set"/>
    <property type="match status" value="9"/>
</dbReference>
<evidence type="ECO:0000256" key="5">
    <source>
        <dbReference type="SAM" id="Phobius"/>
    </source>
</evidence>
<feature type="compositionally biased region" description="Acidic residues" evidence="4">
    <location>
        <begin position="1437"/>
        <end position="1447"/>
    </location>
</feature>
<dbReference type="CDD" id="cd05716">
    <property type="entry name" value="IgV_pIgR_like"/>
    <property type="match status" value="3"/>
</dbReference>
<feature type="domain" description="Immunoglobulin subtype 2" evidence="7">
    <location>
        <begin position="346"/>
        <end position="421"/>
    </location>
</feature>
<dbReference type="SMART" id="SM00408">
    <property type="entry name" value="IGc2"/>
    <property type="match status" value="6"/>
</dbReference>
<dbReference type="SMART" id="SM00406">
    <property type="entry name" value="IGv"/>
    <property type="match status" value="8"/>
</dbReference>
<keyword evidence="3 5" id="KW-0472">Membrane</keyword>
<feature type="transmembrane region" description="Helical" evidence="5">
    <location>
        <begin position="1356"/>
        <end position="1376"/>
    </location>
</feature>
<feature type="domain" description="Immunoglobulin V-set" evidence="6">
    <location>
        <begin position="1167"/>
        <end position="1240"/>
    </location>
</feature>
<sequence length="1496" mass="166745">MRWPGGVPEDLLFFYQFLRQGGSPLRVDQCLLVYRYHEAAATHSVTEFYDSVFGIPVTFPAFRSGILAFSAWNANHPFNAARRKSYFGVNRSAQDAVCQAHSCLSSTMWSLQVSMHATALSCVRSAAGLNRVFGYEGTGVQISCSYPEGYETYEKYLCRNDCADEDVLITTSQTNKARHSIHDERTTRIFTTTISNLQSADAGTYWCGVTRNGKDLYTEVKLETKQDGCCSTVNNIQGNEGGSVTISCPYDSQSVDKLKFLCRGNRPSTCLQQAVITSSNTQNGRFRLSDDRKSTIFTVTISSLTLEDSGSYLCGVQRNSGFDDFSAVELEVKEWCCVTSKTIRETAGHEVTLQCPYPPNHRNNRKFLCKGSQRSNCTDVMKGQSRFLVHSDFSESFSVKITQLEAGDTGTYWCRSEPEWNVGNYTQFHLSVASRHQSSRAKTRLTTAPQVSKELIEAALSCVSSAAGLIRVFGYEGSDVTVSCPYDPGYERYQKYLCKNSCGYSDFLIKSSQENKTKYSAYDDKRARVVAVTITDLHFGDAGGYWCGVARAGKDIYTEVKLEVKAGNSFIFLSDRCCDKVNKIQSIEEGSVTISCPYDSQSVDKLKFLCRGNRPSTCLQQAVITSSNTQNGRFRLSDDRKSTIFTVTISSLTLEDSGSYLCGVQRNSGFDDFSAVELEVKEKGEQNASGEKKLEDLPPSITAEVYEHQSSTVKTIITTRPPASEEQAEAPVSSAAGSIRVFGYEGGDVNVSCPYDRGFEGHQKYLCNNDCRYGDVLITTSQRGRSGKYSIHDDKTTRVFTVIISDLRLGDAGKYWCGVTRIGRDINTERNLEVKPDRCCNNVNKIQSIEEGSVTISCPYDSQSVDKLKFLCRGNRPSTCLQQAVITSSNTQNGRFRLSDDRKSTIFTVTISSLTLEDSGSYLCGVQRNSGFDDFSAVELEVKAESCCTKTKNMSGIMEHSVTFQCPYAPQHPNDTMFLCKGDRASNCTDMTGQSRFILSNVSSSSFSVTVTKLEAGDAGMYWCGSGPGANVGNYTRFHLSVAAAVSCVTGDVISVFGYEGGALKVPCPYGPGYEDYEKYLCKSDCKVDDDVLIKSKGNNNKYSTDDNKRARTFTVTVADLRLDDAGKYWCGVTKGFTDIYKELKLNIRPDRCCNNVNKIQSIEEGSVTISCPYDSQSVNKLKFLCRGNRPSTCLQQAVITSSNTQNGRFRLSDDRKSTIFTVTISSLTLEDSGSYLCGVQRNSGFDDFSAVELEVKEWCCVESKNMSGIVGRAVTFQCPYPHHHRNNMMFLCKGDQRSNCTYMTYQGRFTLHNDNETFFSVVITKLEAEDSGTYWCRSDSEWSVGNYTQFHLTVAAYWLFAALPVLLLILIIILVKVCKTKRRQLKAAVDMNTSKLEAVDAQDVTSEEDMYKNQNVAAMFSQQKRMQGTHFLSGDADEDKLYESPDDPPVRSQRRACKEQRSVHIYEDYEDEAQYENISTTEDIYCNEFFSKTQR</sequence>
<dbReference type="InterPro" id="IPR013783">
    <property type="entry name" value="Ig-like_fold"/>
</dbReference>
<feature type="domain" description="Immunoglobulin" evidence="8">
    <location>
        <begin position="738"/>
        <end position="835"/>
    </location>
</feature>
<feature type="domain" description="Immunoglobulin V-set" evidence="6">
    <location>
        <begin position="853"/>
        <end position="926"/>
    </location>
</feature>
<feature type="domain" description="Immunoglobulin" evidence="8">
    <location>
        <begin position="1264"/>
        <end position="1356"/>
    </location>
</feature>
<feature type="domain" description="Immunoglobulin subtype 2" evidence="7">
    <location>
        <begin position="239"/>
        <end position="321"/>
    </location>
</feature>
<dbReference type="InterPro" id="IPR036179">
    <property type="entry name" value="Ig-like_dom_sf"/>
</dbReference>
<reference evidence="9 10" key="1">
    <citation type="journal article" date="2018" name="G3 (Bethesda)">
        <title>A High-Quality Reference Genome for the Invasive Mosquitofish Gambusia affinis Using a Chicago Library.</title>
        <authorList>
            <person name="Hoffberg S.L."/>
            <person name="Troendle N.J."/>
            <person name="Glenn T.C."/>
            <person name="Mahmud O."/>
            <person name="Louha S."/>
            <person name="Chalopin D."/>
            <person name="Bennetzen J.L."/>
            <person name="Mauricio R."/>
        </authorList>
    </citation>
    <scope>NUCLEOTIDE SEQUENCE [LARGE SCALE GENOMIC DNA]</scope>
    <source>
        <strain evidence="9">NE01/NJP1002.9</strain>
        <tissue evidence="9">Muscle</tissue>
    </source>
</reference>
<keyword evidence="10" id="KW-1185">Reference proteome</keyword>
<feature type="domain" description="Immunoglobulin V-set" evidence="6">
    <location>
        <begin position="1274"/>
        <end position="1339"/>
    </location>
</feature>
<feature type="domain" description="Immunoglobulin" evidence="8">
    <location>
        <begin position="1157"/>
        <end position="1257"/>
    </location>
</feature>
<feature type="domain" description="Immunoglobulin" evidence="8">
    <location>
        <begin position="843"/>
        <end position="943"/>
    </location>
</feature>
<feature type="domain" description="Immunoglobulin" evidence="8">
    <location>
        <begin position="469"/>
        <end position="565"/>
    </location>
</feature>
<evidence type="ECO:0000313" key="10">
    <source>
        <dbReference type="Proteomes" id="UP000250572"/>
    </source>
</evidence>
<feature type="domain" description="Immunoglobulin" evidence="8">
    <location>
        <begin position="233"/>
        <end position="333"/>
    </location>
</feature>
<proteinExistence type="predicted"/>
<dbReference type="InterPro" id="IPR013106">
    <property type="entry name" value="Ig_V-set"/>
</dbReference>
<dbReference type="GO" id="GO:0004888">
    <property type="term" value="F:transmembrane signaling receptor activity"/>
    <property type="evidence" value="ECO:0007669"/>
    <property type="project" value="TreeGrafter"/>
</dbReference>
<dbReference type="GO" id="GO:0005886">
    <property type="term" value="C:plasma membrane"/>
    <property type="evidence" value="ECO:0007669"/>
    <property type="project" value="TreeGrafter"/>
</dbReference>
<evidence type="ECO:0000259" key="7">
    <source>
        <dbReference type="SMART" id="SM00408"/>
    </source>
</evidence>
<comment type="caution">
    <text evidence="9">The sequence shown here is derived from an EMBL/GenBank/DDBJ whole genome shotgun (WGS) entry which is preliminary data.</text>
</comment>
<dbReference type="PANTHER" id="PTHR11860:SF118">
    <property type="entry name" value="CMRF35-LIKE MOLECULE 3-RELATED"/>
    <property type="match status" value="1"/>
</dbReference>
<feature type="domain" description="Immunoglobulin" evidence="8">
    <location>
        <begin position="340"/>
        <end position="433"/>
    </location>
</feature>
<protein>
    <recommendedName>
        <fullName evidence="11">Ig-like domain-containing protein</fullName>
    </recommendedName>
</protein>
<feature type="domain" description="Immunoglobulin subtype 2" evidence="7">
    <location>
        <begin position="1163"/>
        <end position="1245"/>
    </location>
</feature>
<keyword evidence="2 5" id="KW-0812">Transmembrane</keyword>
<evidence type="ECO:0000259" key="6">
    <source>
        <dbReference type="SMART" id="SM00406"/>
    </source>
</evidence>
<feature type="region of interest" description="Disordered" evidence="4">
    <location>
        <begin position="1437"/>
        <end position="1458"/>
    </location>
</feature>
<organism evidence="9 10">
    <name type="scientific">Gambusia affinis</name>
    <name type="common">Western mosquitofish</name>
    <name type="synonym">Heterandria affinis</name>
    <dbReference type="NCBI Taxonomy" id="33528"/>
    <lineage>
        <taxon>Eukaryota</taxon>
        <taxon>Metazoa</taxon>
        <taxon>Chordata</taxon>
        <taxon>Craniata</taxon>
        <taxon>Vertebrata</taxon>
        <taxon>Euteleostomi</taxon>
        <taxon>Actinopterygii</taxon>
        <taxon>Neopterygii</taxon>
        <taxon>Teleostei</taxon>
        <taxon>Neoteleostei</taxon>
        <taxon>Acanthomorphata</taxon>
        <taxon>Ovalentaria</taxon>
        <taxon>Atherinomorphae</taxon>
        <taxon>Cyprinodontiformes</taxon>
        <taxon>Poeciliidae</taxon>
        <taxon>Poeciliinae</taxon>
        <taxon>Gambusia</taxon>
    </lineage>
</organism>
<dbReference type="InterPro" id="IPR003599">
    <property type="entry name" value="Ig_sub"/>
</dbReference>
<dbReference type="Proteomes" id="UP000250572">
    <property type="component" value="Unassembled WGS sequence"/>
</dbReference>
<dbReference type="SMART" id="SM00409">
    <property type="entry name" value="IG"/>
    <property type="match status" value="11"/>
</dbReference>
<feature type="domain" description="Immunoglobulin V-set" evidence="6">
    <location>
        <begin position="591"/>
        <end position="664"/>
    </location>
</feature>
<dbReference type="Gene3D" id="2.60.40.10">
    <property type="entry name" value="Immunoglobulins"/>
    <property type="match status" value="11"/>
</dbReference>
<feature type="domain" description="Immunoglobulin V-set" evidence="6">
    <location>
        <begin position="350"/>
        <end position="416"/>
    </location>
</feature>
<evidence type="ECO:0000259" key="8">
    <source>
        <dbReference type="SMART" id="SM00409"/>
    </source>
</evidence>
<feature type="domain" description="Immunoglobulin" evidence="8">
    <location>
        <begin position="581"/>
        <end position="681"/>
    </location>
</feature>
<evidence type="ECO:0000256" key="2">
    <source>
        <dbReference type="ARBA" id="ARBA00022692"/>
    </source>
</evidence>
<evidence type="ECO:0000256" key="3">
    <source>
        <dbReference type="ARBA" id="ARBA00023136"/>
    </source>
</evidence>
<feature type="domain" description="Immunoglobulin subtype 2" evidence="7">
    <location>
        <begin position="1270"/>
        <end position="1344"/>
    </location>
</feature>
<evidence type="ECO:0000256" key="4">
    <source>
        <dbReference type="SAM" id="MobiDB-lite"/>
    </source>
</evidence>
<feature type="domain" description="Immunoglobulin V-set" evidence="6">
    <location>
        <begin position="961"/>
        <end position="1026"/>
    </location>
</feature>
<evidence type="ECO:0008006" key="11">
    <source>
        <dbReference type="Google" id="ProtNLM"/>
    </source>
</evidence>
<dbReference type="PANTHER" id="PTHR11860">
    <property type="entry name" value="POLYMERIC-IMMUNOGLOBULIN RECEPTOR"/>
    <property type="match status" value="1"/>
</dbReference>
<feature type="domain" description="Immunoglobulin" evidence="8">
    <location>
        <begin position="129"/>
        <end position="225"/>
    </location>
</feature>
<feature type="domain" description="Immunoglobulin" evidence="8">
    <location>
        <begin position="951"/>
        <end position="1043"/>
    </location>
</feature>
<evidence type="ECO:0000313" key="9">
    <source>
        <dbReference type="EMBL" id="PWA14978.1"/>
    </source>
</evidence>
<feature type="domain" description="Immunoglobulin V-set" evidence="6">
    <location>
        <begin position="139"/>
        <end position="209"/>
    </location>
</feature>
<name>A0A315UU58_GAMAF</name>
<dbReference type="InterPro" id="IPR003598">
    <property type="entry name" value="Ig_sub2"/>
</dbReference>
<dbReference type="EMBL" id="NHOQ01002739">
    <property type="protein sequence ID" value="PWA14978.1"/>
    <property type="molecule type" value="Genomic_DNA"/>
</dbReference>
<dbReference type="STRING" id="33528.ENSGAFP00000027069"/>
<feature type="domain" description="Immunoglobulin V-set" evidence="6">
    <location>
        <begin position="243"/>
        <end position="316"/>
    </location>
</feature>
<dbReference type="SUPFAM" id="SSF48726">
    <property type="entry name" value="Immunoglobulin"/>
    <property type="match status" value="11"/>
</dbReference>
<evidence type="ECO:0000256" key="1">
    <source>
        <dbReference type="ARBA" id="ARBA00004370"/>
    </source>
</evidence>
<feature type="domain" description="Immunoglobulin subtype 2" evidence="7">
    <location>
        <begin position="849"/>
        <end position="931"/>
    </location>
</feature>